<feature type="domain" description="DUF1254" evidence="3">
    <location>
        <begin position="87"/>
        <end position="206"/>
    </location>
</feature>
<evidence type="ECO:0008006" key="6">
    <source>
        <dbReference type="Google" id="ProtNLM"/>
    </source>
</evidence>
<keyword evidence="1" id="KW-0732">Signal</keyword>
<accession>A0A7W7IVI4</accession>
<evidence type="ECO:0000259" key="3">
    <source>
        <dbReference type="Pfam" id="PF06863"/>
    </source>
</evidence>
<dbReference type="Gene3D" id="1.10.3360.10">
    <property type="entry name" value="VPA0735-like domain"/>
    <property type="match status" value="1"/>
</dbReference>
<protein>
    <recommendedName>
        <fullName evidence="6">DUF1254 domain-containing protein</fullName>
    </recommendedName>
</protein>
<dbReference type="Pfam" id="PF06742">
    <property type="entry name" value="DUF1214"/>
    <property type="match status" value="1"/>
</dbReference>
<gene>
    <name evidence="4" type="ORF">HNP37_001229</name>
</gene>
<feature type="domain" description="DUF1214" evidence="2">
    <location>
        <begin position="368"/>
        <end position="472"/>
    </location>
</feature>
<dbReference type="InterPro" id="IPR037049">
    <property type="entry name" value="DUF1214_C_sf"/>
</dbReference>
<dbReference type="Gene3D" id="2.60.40.1610">
    <property type="entry name" value="Domain of unknown function DUF1254"/>
    <property type="match status" value="1"/>
</dbReference>
<dbReference type="PANTHER" id="PTHR36509">
    <property type="entry name" value="BLL3101 PROTEIN"/>
    <property type="match status" value="1"/>
</dbReference>
<organism evidence="4 5">
    <name type="scientific">Flavobacterium nitrogenifigens</name>
    <dbReference type="NCBI Taxonomy" id="1617283"/>
    <lineage>
        <taxon>Bacteria</taxon>
        <taxon>Pseudomonadati</taxon>
        <taxon>Bacteroidota</taxon>
        <taxon>Flavobacteriia</taxon>
        <taxon>Flavobacteriales</taxon>
        <taxon>Flavobacteriaceae</taxon>
        <taxon>Flavobacterium</taxon>
    </lineage>
</organism>
<evidence type="ECO:0000259" key="2">
    <source>
        <dbReference type="Pfam" id="PF06742"/>
    </source>
</evidence>
<evidence type="ECO:0000313" key="4">
    <source>
        <dbReference type="EMBL" id="MBB4801190.1"/>
    </source>
</evidence>
<dbReference type="EMBL" id="JACHLD010000001">
    <property type="protein sequence ID" value="MBB4801190.1"/>
    <property type="molecule type" value="Genomic_DNA"/>
</dbReference>
<dbReference type="InterPro" id="IPR010679">
    <property type="entry name" value="DUF1254"/>
</dbReference>
<proteinExistence type="predicted"/>
<name>A0A7W7IVI4_9FLAO</name>
<dbReference type="RefSeq" id="WP_184159423.1">
    <property type="nucleotide sequence ID" value="NZ_JACHLD010000001.1"/>
</dbReference>
<dbReference type="InterPro" id="IPR010621">
    <property type="entry name" value="DUF1214"/>
</dbReference>
<evidence type="ECO:0000256" key="1">
    <source>
        <dbReference type="SAM" id="SignalP"/>
    </source>
</evidence>
<keyword evidence="5" id="KW-1185">Reference proteome</keyword>
<comment type="caution">
    <text evidence="4">The sequence shown here is derived from an EMBL/GenBank/DDBJ whole genome shotgun (WGS) entry which is preliminary data.</text>
</comment>
<dbReference type="Gene3D" id="2.60.120.600">
    <property type="entry name" value="Domain of unknown function DUF1214, C-terminal domain"/>
    <property type="match status" value="1"/>
</dbReference>
<dbReference type="Proteomes" id="UP000561681">
    <property type="component" value="Unassembled WGS sequence"/>
</dbReference>
<dbReference type="SUPFAM" id="SSF160935">
    <property type="entry name" value="VPA0735-like"/>
    <property type="match status" value="1"/>
</dbReference>
<evidence type="ECO:0000313" key="5">
    <source>
        <dbReference type="Proteomes" id="UP000561681"/>
    </source>
</evidence>
<dbReference type="Pfam" id="PF06863">
    <property type="entry name" value="DUF1254"/>
    <property type="match status" value="1"/>
</dbReference>
<sequence length="490" mass="54720">MKAVKTHFSFFLLIIFFINFSAAQTTSPLVQKMYNGEWPSKDEIQKNYDYYFEQAAIQAYMASLPALNVIGIRDASEAKFGKGYNILPIWKDRMNAKTLIPTPNCDVIYSMSYLDLKETGPLVVYAPPGVIGMFTDFFQRTLTDVGAAGPDRNAGGLYLLLPPDYDGHVPGGYFAFKSRTYNVFLFFRTVLAAGPNGPDTKKPVATAEMTRVYPLGATESNRPAMKFPNASPERINMMYPTDFSYWEKLKKFIDYEPVGCLDPVSRGQLASIGIIKGQPFNPDAHQKQILTDAVTKAEKMILGFRLHPEGLSMNPYYKDRKYVNVWGGVDADWQTPTYQSLKTQAGYFQIAFSSAPAMVVDAIGMGSKYPNTYIDSEGNFLNGSNSYKLHLPPNIPASLYWAVTAYNPQDGTMPETSQPFPSRNQFDKVKTNSDGSVDLYFGPSKPSASPSENWIQTLPNRALLVAVRLYGTGSAFYDQTWKPDDLVKIK</sequence>
<dbReference type="PANTHER" id="PTHR36509:SF3">
    <property type="entry name" value="SIGNAL PEPTIDE PROTEIN"/>
    <property type="match status" value="1"/>
</dbReference>
<dbReference type="InterPro" id="IPR037050">
    <property type="entry name" value="DUF1254_sf"/>
</dbReference>
<dbReference type="AlphaFoldDB" id="A0A7W7IVI4"/>
<reference evidence="4 5" key="1">
    <citation type="submission" date="2020-08" db="EMBL/GenBank/DDBJ databases">
        <title>Functional genomics of gut bacteria from endangered species of beetles.</title>
        <authorList>
            <person name="Carlos-Shanley C."/>
        </authorList>
    </citation>
    <scope>NUCLEOTIDE SEQUENCE [LARGE SCALE GENOMIC DNA]</scope>
    <source>
        <strain evidence="4 5">S00142</strain>
    </source>
</reference>
<feature type="chain" id="PRO_5031535902" description="DUF1254 domain-containing protein" evidence="1">
    <location>
        <begin position="24"/>
        <end position="490"/>
    </location>
</feature>
<feature type="signal peptide" evidence="1">
    <location>
        <begin position="1"/>
        <end position="23"/>
    </location>
</feature>